<feature type="compositionally biased region" description="Polar residues" evidence="1">
    <location>
        <begin position="228"/>
        <end position="237"/>
    </location>
</feature>
<sequence>MISLCGNNGNSNATTLATGRPIVSSFSNMETEDLLDDYSTSTLSTDTLSAPPPSPQDASPIDSLFAQHLTSQLQKTLIFATSTSPSTYTSTLSDAESSNMDVSSSSSVEDQRSSSFIGKRSPLAPVIVPGALPLACTTTYRHHQPTKLTTKHHHGVDPHELDFLLRRVTRNHHRHSHSFDQSRPFRSQTKRIGGFHKKPSRIPLYTKRLAKSNDKDKRMDYGNDGIGSRTSWKQDASRQKSLAISTALEKWKQLQHYKQDDSNTQEEIDRIAHDLKEMGL</sequence>
<reference evidence="2" key="1">
    <citation type="submission" date="2016-04" db="EMBL/GenBank/DDBJ databases">
        <authorList>
            <person name="Evans L.H."/>
            <person name="Alamgir A."/>
            <person name="Owens N."/>
            <person name="Weber N.D."/>
            <person name="Virtaneva K."/>
            <person name="Barbian K."/>
            <person name="Babar A."/>
            <person name="Rosenke K."/>
        </authorList>
    </citation>
    <scope>NUCLEOTIDE SEQUENCE [LARGE SCALE GENOMIC DNA]</scope>
    <source>
        <strain evidence="2">CBS 101.48</strain>
    </source>
</reference>
<protein>
    <submittedName>
        <fullName evidence="2">Uncharacterized protein</fullName>
    </submittedName>
</protein>
<dbReference type="AlphaFoldDB" id="A0A168R9E7"/>
<evidence type="ECO:0000256" key="1">
    <source>
        <dbReference type="SAM" id="MobiDB-lite"/>
    </source>
</evidence>
<feature type="compositionally biased region" description="Basic and acidic residues" evidence="1">
    <location>
        <begin position="211"/>
        <end position="221"/>
    </location>
</feature>
<feature type="compositionally biased region" description="Low complexity" evidence="1">
    <location>
        <begin position="88"/>
        <end position="108"/>
    </location>
</feature>
<feature type="region of interest" description="Disordered" evidence="1">
    <location>
        <begin position="41"/>
        <end position="61"/>
    </location>
</feature>
<gene>
    <name evidence="2" type="primary">ABSGL_12220.1 scaffold 12718</name>
</gene>
<organism evidence="2">
    <name type="scientific">Absidia glauca</name>
    <name type="common">Pin mould</name>
    <dbReference type="NCBI Taxonomy" id="4829"/>
    <lineage>
        <taxon>Eukaryota</taxon>
        <taxon>Fungi</taxon>
        <taxon>Fungi incertae sedis</taxon>
        <taxon>Mucoromycota</taxon>
        <taxon>Mucoromycotina</taxon>
        <taxon>Mucoromycetes</taxon>
        <taxon>Mucorales</taxon>
        <taxon>Cunninghamellaceae</taxon>
        <taxon>Absidia</taxon>
    </lineage>
</organism>
<keyword evidence="3" id="KW-1185">Reference proteome</keyword>
<evidence type="ECO:0000313" key="3">
    <source>
        <dbReference type="Proteomes" id="UP000078561"/>
    </source>
</evidence>
<dbReference type="InParanoid" id="A0A168R9E7"/>
<accession>A0A168R9E7</accession>
<proteinExistence type="predicted"/>
<dbReference type="OrthoDB" id="10488763at2759"/>
<dbReference type="Proteomes" id="UP000078561">
    <property type="component" value="Unassembled WGS sequence"/>
</dbReference>
<feature type="region of interest" description="Disordered" evidence="1">
    <location>
        <begin position="210"/>
        <end position="237"/>
    </location>
</feature>
<evidence type="ECO:0000313" key="2">
    <source>
        <dbReference type="EMBL" id="SAM06332.1"/>
    </source>
</evidence>
<dbReference type="EMBL" id="LT554584">
    <property type="protein sequence ID" value="SAM06332.1"/>
    <property type="molecule type" value="Genomic_DNA"/>
</dbReference>
<name>A0A168R9E7_ABSGL</name>
<feature type="region of interest" description="Disordered" evidence="1">
    <location>
        <begin position="88"/>
        <end position="114"/>
    </location>
</feature>